<reference evidence="11 12" key="1">
    <citation type="submission" date="2020-08" db="EMBL/GenBank/DDBJ databases">
        <title>Genomic Encyclopedia of Type Strains, Phase IV (KMG-IV): sequencing the most valuable type-strain genomes for metagenomic binning, comparative biology and taxonomic classification.</title>
        <authorList>
            <person name="Goeker M."/>
        </authorList>
    </citation>
    <scope>NUCLEOTIDE SEQUENCE [LARGE SCALE GENOMIC DNA]</scope>
    <source>
        <strain evidence="11 12">DSM 22071</strain>
    </source>
</reference>
<dbReference type="PANTHER" id="PTHR11638:SF18">
    <property type="entry name" value="HEAT SHOCK PROTEIN 104"/>
    <property type="match status" value="1"/>
</dbReference>
<dbReference type="InterPro" id="IPR050130">
    <property type="entry name" value="ClpA_ClpB"/>
</dbReference>
<dbReference type="GO" id="GO:0034605">
    <property type="term" value="P:cellular response to heat"/>
    <property type="evidence" value="ECO:0007669"/>
    <property type="project" value="TreeGrafter"/>
</dbReference>
<keyword evidence="2 6" id="KW-0547">Nucleotide-binding</keyword>
<dbReference type="Gene3D" id="1.10.1780.10">
    <property type="entry name" value="Clp, N-terminal domain"/>
    <property type="match status" value="1"/>
</dbReference>
<keyword evidence="3 6" id="KW-0067">ATP-binding</keyword>
<dbReference type="FunFam" id="3.40.50.300:FF:000025">
    <property type="entry name" value="ATP-dependent Clp protease subunit"/>
    <property type="match status" value="1"/>
</dbReference>
<keyword evidence="12" id="KW-1185">Reference proteome</keyword>
<keyword evidence="11" id="KW-0378">Hydrolase</keyword>
<dbReference type="InterPro" id="IPR003959">
    <property type="entry name" value="ATPase_AAA_core"/>
</dbReference>
<organism evidence="11 12">
    <name type="scientific">Desulfurispira natronophila</name>
    <dbReference type="NCBI Taxonomy" id="682562"/>
    <lineage>
        <taxon>Bacteria</taxon>
        <taxon>Pseudomonadati</taxon>
        <taxon>Chrysiogenota</taxon>
        <taxon>Chrysiogenia</taxon>
        <taxon>Chrysiogenales</taxon>
        <taxon>Chrysiogenaceae</taxon>
        <taxon>Desulfurispira</taxon>
    </lineage>
</organism>
<keyword evidence="4 6" id="KW-0143">Chaperone</keyword>
<keyword evidence="1 5" id="KW-0677">Repeat</keyword>
<evidence type="ECO:0000256" key="6">
    <source>
        <dbReference type="RuleBase" id="RU004432"/>
    </source>
</evidence>
<dbReference type="Pfam" id="PF00004">
    <property type="entry name" value="AAA"/>
    <property type="match status" value="1"/>
</dbReference>
<evidence type="ECO:0000259" key="9">
    <source>
        <dbReference type="PROSITE" id="PS50151"/>
    </source>
</evidence>
<proteinExistence type="inferred from homology"/>
<dbReference type="PANTHER" id="PTHR11638">
    <property type="entry name" value="ATP-DEPENDENT CLP PROTEASE"/>
    <property type="match status" value="1"/>
</dbReference>
<dbReference type="Pfam" id="PF17871">
    <property type="entry name" value="AAA_lid_9"/>
    <property type="match status" value="1"/>
</dbReference>
<feature type="coiled-coil region" evidence="7">
    <location>
        <begin position="440"/>
        <end position="470"/>
    </location>
</feature>
<dbReference type="GO" id="GO:0008233">
    <property type="term" value="F:peptidase activity"/>
    <property type="evidence" value="ECO:0007669"/>
    <property type="project" value="UniProtKB-KW"/>
</dbReference>
<feature type="region of interest" description="Disordered" evidence="8">
    <location>
        <begin position="146"/>
        <end position="165"/>
    </location>
</feature>
<gene>
    <name evidence="11" type="ORF">HNR37_001293</name>
</gene>
<dbReference type="Proteomes" id="UP000528322">
    <property type="component" value="Unassembled WGS sequence"/>
</dbReference>
<feature type="domain" description="UVR" evidence="9">
    <location>
        <begin position="421"/>
        <end position="456"/>
    </location>
</feature>
<feature type="domain" description="Clp R" evidence="10">
    <location>
        <begin position="2"/>
        <end position="145"/>
    </location>
</feature>
<dbReference type="SMART" id="SM01086">
    <property type="entry name" value="ClpB_D2-small"/>
    <property type="match status" value="1"/>
</dbReference>
<dbReference type="GO" id="GO:0016887">
    <property type="term" value="F:ATP hydrolysis activity"/>
    <property type="evidence" value="ECO:0007669"/>
    <property type="project" value="InterPro"/>
</dbReference>
<evidence type="ECO:0000313" key="11">
    <source>
        <dbReference type="EMBL" id="MBB5021976.1"/>
    </source>
</evidence>
<comment type="caution">
    <text evidence="11">The sequence shown here is derived from an EMBL/GenBank/DDBJ whole genome shotgun (WGS) entry which is preliminary data.</text>
</comment>
<dbReference type="SUPFAM" id="SSF52540">
    <property type="entry name" value="P-loop containing nucleoside triphosphate hydrolases"/>
    <property type="match status" value="2"/>
</dbReference>
<dbReference type="PROSITE" id="PS00871">
    <property type="entry name" value="CLPAB_2"/>
    <property type="match status" value="1"/>
</dbReference>
<evidence type="ECO:0000256" key="5">
    <source>
        <dbReference type="PROSITE-ProRule" id="PRU01251"/>
    </source>
</evidence>
<evidence type="ECO:0000313" key="12">
    <source>
        <dbReference type="Proteomes" id="UP000528322"/>
    </source>
</evidence>
<name>A0A7W8DGX5_9BACT</name>
<dbReference type="FunFam" id="3.40.50.300:FF:000010">
    <property type="entry name" value="Chaperone clpB 1, putative"/>
    <property type="match status" value="1"/>
</dbReference>
<protein>
    <submittedName>
        <fullName evidence="11">ATP-dependent Clp protease ATP-binding subunit ClpC</fullName>
    </submittedName>
</protein>
<dbReference type="GO" id="GO:0005737">
    <property type="term" value="C:cytoplasm"/>
    <property type="evidence" value="ECO:0007669"/>
    <property type="project" value="TreeGrafter"/>
</dbReference>
<dbReference type="InterPro" id="IPR001270">
    <property type="entry name" value="ClpA/B"/>
</dbReference>
<evidence type="ECO:0000256" key="1">
    <source>
        <dbReference type="ARBA" id="ARBA00022737"/>
    </source>
</evidence>
<dbReference type="InterPro" id="IPR027417">
    <property type="entry name" value="P-loop_NTPase"/>
</dbReference>
<dbReference type="GO" id="GO:0006508">
    <property type="term" value="P:proteolysis"/>
    <property type="evidence" value="ECO:0007669"/>
    <property type="project" value="UniProtKB-KW"/>
</dbReference>
<dbReference type="AlphaFoldDB" id="A0A7W8DGX5"/>
<dbReference type="GO" id="GO:0005524">
    <property type="term" value="F:ATP binding"/>
    <property type="evidence" value="ECO:0007669"/>
    <property type="project" value="UniProtKB-KW"/>
</dbReference>
<dbReference type="InterPro" id="IPR004176">
    <property type="entry name" value="Clp_R_N"/>
</dbReference>
<dbReference type="Pfam" id="PF07724">
    <property type="entry name" value="AAA_2"/>
    <property type="match status" value="1"/>
</dbReference>
<sequence>MFEQFTERARRIVIIARQEAARLQQGAISTEHLLLGVIRDNGGIGVNAIKRMGININILKLEIEKYLPIGRNTIMDADIPFSAQSKKVLEFAVEEAKLTNQHYVADEHILIGLMREQKGKAFDILSAMGITLPIVREEINRVVAGRIDGTDDPPRQMSRNKIPTPTLDEFGRDLTRHAVEGKLDPVIGRDAEIERVVQVLCRRTKNNPVLIGEPGVGKTAIAEGLAQRIASRDIPEILANKRLISLNLGMLVAGTKYRGQFEERMKNVMREITENDNVIIFIDEIHTIIGAGGAEGSIDASNMLKPSLSRGELQCIGATTLGEFRKYFEKDAALERRFQTVLVNEPSIEDSVHILRGLRDRYEKHHRVRITDESIEAAIKLSTRYITSKFLPDKAIDVIDETCARARISKVVLPDHLKRMESRSLQLREDQQEAVGSQDFETAARLRDEQEKLIARLEKEKQKWKQEQEKVEPVIDEEEVAGVVSLMTGIPLRKLQENETAKLLSLEDELHRRMVGQNEAVTAVAKAIRRSRVGLQAATRPIGAFLFLGPTGVGKTELAKSLAEHLFDNEEALVRFDMSEYMEKHAVSRLVGAPPGYVGYEEGGQLTEKVRRRPYSVILLDEIEKAHPEIFHILLQIFDDGRLTDSYGHVVDFRNVIIIMTSNAGARMIGADKQMGFGAEASRSHQTIDFERMKDSVMGEVRKIFTPELINRIDEIVVFHPLEDDHLRQIIYLLLETLNRRLDERKLRLQLTEEACDFLLRKGHDKIYGARPLRRVMQKFIEDHLAEELLRGKFKKRKNLKIVVDGDQLKFK</sequence>
<evidence type="ECO:0000256" key="2">
    <source>
        <dbReference type="ARBA" id="ARBA00022741"/>
    </source>
</evidence>
<dbReference type="InterPro" id="IPR041546">
    <property type="entry name" value="ClpA/ClpB_AAA_lid"/>
</dbReference>
<dbReference type="Gene3D" id="4.10.860.10">
    <property type="entry name" value="UVR domain"/>
    <property type="match status" value="1"/>
</dbReference>
<evidence type="ECO:0000256" key="3">
    <source>
        <dbReference type="ARBA" id="ARBA00022840"/>
    </source>
</evidence>
<dbReference type="Pfam" id="PF02861">
    <property type="entry name" value="Clp_N"/>
    <property type="match status" value="1"/>
</dbReference>
<dbReference type="SUPFAM" id="SSF81923">
    <property type="entry name" value="Double Clp-N motif"/>
    <property type="match status" value="1"/>
</dbReference>
<dbReference type="CDD" id="cd00009">
    <property type="entry name" value="AAA"/>
    <property type="match status" value="1"/>
</dbReference>
<dbReference type="RefSeq" id="WP_183731641.1">
    <property type="nucleotide sequence ID" value="NZ_JACHID010000007.1"/>
</dbReference>
<evidence type="ECO:0000259" key="10">
    <source>
        <dbReference type="PROSITE" id="PS51903"/>
    </source>
</evidence>
<dbReference type="InterPro" id="IPR019489">
    <property type="entry name" value="Clp_ATPase_C"/>
</dbReference>
<dbReference type="InterPro" id="IPR003593">
    <property type="entry name" value="AAA+_ATPase"/>
</dbReference>
<dbReference type="InterPro" id="IPR028299">
    <property type="entry name" value="ClpA/B_CS2"/>
</dbReference>
<dbReference type="CDD" id="cd19499">
    <property type="entry name" value="RecA-like_ClpB_Hsp104-like"/>
    <property type="match status" value="1"/>
</dbReference>
<dbReference type="PRINTS" id="PR00300">
    <property type="entry name" value="CLPPROTEASEA"/>
</dbReference>
<dbReference type="InterPro" id="IPR001943">
    <property type="entry name" value="UVR_dom"/>
</dbReference>
<evidence type="ECO:0000256" key="8">
    <source>
        <dbReference type="SAM" id="MobiDB-lite"/>
    </source>
</evidence>
<dbReference type="InterPro" id="IPR018368">
    <property type="entry name" value="ClpA/B_CS1"/>
</dbReference>
<evidence type="ECO:0000256" key="7">
    <source>
        <dbReference type="SAM" id="Coils"/>
    </source>
</evidence>
<dbReference type="PROSITE" id="PS00870">
    <property type="entry name" value="CLPAB_1"/>
    <property type="match status" value="1"/>
</dbReference>
<dbReference type="Gene3D" id="3.40.50.300">
    <property type="entry name" value="P-loop containing nucleotide triphosphate hydrolases"/>
    <property type="match status" value="2"/>
</dbReference>
<dbReference type="PROSITE" id="PS50151">
    <property type="entry name" value="UVR"/>
    <property type="match status" value="1"/>
</dbReference>
<dbReference type="PROSITE" id="PS51903">
    <property type="entry name" value="CLP_R"/>
    <property type="match status" value="1"/>
</dbReference>
<keyword evidence="11" id="KW-0645">Protease</keyword>
<dbReference type="Pfam" id="PF10431">
    <property type="entry name" value="ClpB_D2-small"/>
    <property type="match status" value="1"/>
</dbReference>
<dbReference type="Gene3D" id="1.10.8.60">
    <property type="match status" value="2"/>
</dbReference>
<dbReference type="SMART" id="SM00382">
    <property type="entry name" value="AAA"/>
    <property type="match status" value="2"/>
</dbReference>
<comment type="similarity">
    <text evidence="6">Belongs to the ClpA/ClpB family.</text>
</comment>
<keyword evidence="7" id="KW-0175">Coiled coil</keyword>
<dbReference type="InterPro" id="IPR036628">
    <property type="entry name" value="Clp_N_dom_sf"/>
</dbReference>
<accession>A0A7W8DGX5</accession>
<dbReference type="EMBL" id="JACHID010000007">
    <property type="protein sequence ID" value="MBB5021976.1"/>
    <property type="molecule type" value="Genomic_DNA"/>
</dbReference>
<evidence type="ECO:0000256" key="4">
    <source>
        <dbReference type="ARBA" id="ARBA00023186"/>
    </source>
</evidence>